<comment type="caution">
    <text evidence="1">The sequence shown here is derived from an EMBL/GenBank/DDBJ whole genome shotgun (WGS) entry which is preliminary data.</text>
</comment>
<evidence type="ECO:0000313" key="2">
    <source>
        <dbReference type="Proteomes" id="UP001163321"/>
    </source>
</evidence>
<keyword evidence="2" id="KW-1185">Reference proteome</keyword>
<dbReference type="EMBL" id="CM047588">
    <property type="protein sequence ID" value="KAI9905840.1"/>
    <property type="molecule type" value="Genomic_DNA"/>
</dbReference>
<accession>A0ACC0VIT7</accession>
<protein>
    <submittedName>
        <fullName evidence="1">Uncharacterized protein</fullName>
    </submittedName>
</protein>
<proteinExistence type="predicted"/>
<organism evidence="1 2">
    <name type="scientific">Peronosclerospora sorghi</name>
    <dbReference type="NCBI Taxonomy" id="230839"/>
    <lineage>
        <taxon>Eukaryota</taxon>
        <taxon>Sar</taxon>
        <taxon>Stramenopiles</taxon>
        <taxon>Oomycota</taxon>
        <taxon>Peronosporomycetes</taxon>
        <taxon>Peronosporales</taxon>
        <taxon>Peronosporaceae</taxon>
        <taxon>Peronosclerospora</taxon>
    </lineage>
</organism>
<evidence type="ECO:0000313" key="1">
    <source>
        <dbReference type="EMBL" id="KAI9905840.1"/>
    </source>
</evidence>
<name>A0ACC0VIT7_9STRA</name>
<dbReference type="Proteomes" id="UP001163321">
    <property type="component" value="Chromosome 9"/>
</dbReference>
<reference evidence="1 2" key="1">
    <citation type="journal article" date="2022" name="bioRxiv">
        <title>The genome of the oomycete Peronosclerospora sorghi, a cosmopolitan pathogen of maize and sorghum, is inflated with dispersed pseudogenes.</title>
        <authorList>
            <person name="Fletcher K."/>
            <person name="Martin F."/>
            <person name="Isakeit T."/>
            <person name="Cavanaugh K."/>
            <person name="Magill C."/>
            <person name="Michelmore R."/>
        </authorList>
    </citation>
    <scope>NUCLEOTIDE SEQUENCE [LARGE SCALE GENOMIC DNA]</scope>
    <source>
        <strain evidence="1">P6</strain>
    </source>
</reference>
<sequence>MSIESRADENAAFQALEQQGIKTLERVHDAHQSIVDASLAKCLPWFCDYISMLSLNRLSLRTRYFEHVLVFLQLVHRSPRLNSLGDTGVYLAMQIEKRLQLLDVDKFDARSWDKWRHVVSMEIQTVLACSEGVEGQDTLPFLYSQVLVQTCVSEVDDLRAFLQTQVQARRLCASKATPNAIVPLRKLRTLQVDAKDEDRTVEARDLLADALFKVQPTTKPVVDFVVASVTTDVCAYVLTHLVTPRADHLVARCVDRALGRNVSHETRDARVASCQQLVTARTCPESNATVLAALDAAMKLADAHLESALPSLLSPSLPRFITRAVVEIARERT</sequence>
<gene>
    <name evidence="1" type="ORF">PsorP6_014358</name>
</gene>